<name>A0ABS5NIX5_TSUPA</name>
<evidence type="ECO:0000313" key="2">
    <source>
        <dbReference type="Proteomes" id="UP000676853"/>
    </source>
</evidence>
<protein>
    <submittedName>
        <fullName evidence="1">Uncharacterized protein</fullName>
    </submittedName>
</protein>
<sequence length="245" mass="25371">MTFFSLTCDLLISTDRSRTVGSTVDAVGPSISRAVTAGMVRLLEDAIFSADTSQAPRWSQMCERAAQAPGGADGLERYLASSHSWEISDTRHPLGQIETSSDDSDGVAMLGESAAWRPAGEIRVRTYGAHRIYFVESELDLAGAMTPDLSIDAVPLVSVGSELSLIEAGGACGVCGACGACAICGEINAAAPVAAGAAITAVTHVFRPEYSPVEAKEAAQEALTAHLRSVGVADRVTFPSPAAAR</sequence>
<dbReference type="EMBL" id="JAGXOE010000124">
    <property type="protein sequence ID" value="MBS4104220.1"/>
    <property type="molecule type" value="Genomic_DNA"/>
</dbReference>
<gene>
    <name evidence="1" type="ORF">KFZ73_23655</name>
</gene>
<proteinExistence type="predicted"/>
<dbReference type="Proteomes" id="UP000676853">
    <property type="component" value="Unassembled WGS sequence"/>
</dbReference>
<accession>A0ABS5NIX5</accession>
<organism evidence="1 2">
    <name type="scientific">Tsukamurella paurometabola</name>
    <name type="common">Corynebacterium paurometabolum</name>
    <dbReference type="NCBI Taxonomy" id="2061"/>
    <lineage>
        <taxon>Bacteria</taxon>
        <taxon>Bacillati</taxon>
        <taxon>Actinomycetota</taxon>
        <taxon>Actinomycetes</taxon>
        <taxon>Mycobacteriales</taxon>
        <taxon>Tsukamurellaceae</taxon>
        <taxon>Tsukamurella</taxon>
    </lineage>
</organism>
<comment type="caution">
    <text evidence="1">The sequence shown here is derived from an EMBL/GenBank/DDBJ whole genome shotgun (WGS) entry which is preliminary data.</text>
</comment>
<keyword evidence="2" id="KW-1185">Reference proteome</keyword>
<dbReference type="RefSeq" id="WP_212555293.1">
    <property type="nucleotide sequence ID" value="NZ_JAGXOE010000124.1"/>
</dbReference>
<evidence type="ECO:0000313" key="1">
    <source>
        <dbReference type="EMBL" id="MBS4104220.1"/>
    </source>
</evidence>
<reference evidence="1 2" key="1">
    <citation type="submission" date="2021-04" db="EMBL/GenBank/DDBJ databases">
        <title>Whole genome sequence analysis of a thiophenic sulfur metabolizing bacteria.</title>
        <authorList>
            <person name="Akhtar N."/>
            <person name="Akram J."/>
            <person name="Aslam A."/>
        </authorList>
    </citation>
    <scope>NUCLEOTIDE SEQUENCE [LARGE SCALE GENOMIC DNA]</scope>
    <source>
        <strain evidence="1 2">3OW</strain>
    </source>
</reference>